<evidence type="ECO:0000256" key="8">
    <source>
        <dbReference type="ARBA" id="ARBA00022825"/>
    </source>
</evidence>
<comment type="caution">
    <text evidence="12">The sequence shown here is derived from an EMBL/GenBank/DDBJ whole genome shotgun (WGS) entry which is preliminary data.</text>
</comment>
<keyword evidence="6" id="KW-0479">Metal-binding</keyword>
<reference evidence="12 13" key="1">
    <citation type="submission" date="2023-07" db="EMBL/GenBank/DDBJ databases">
        <title>Genomic Encyclopedia of Type Strains, Phase IV (KMG-IV): sequencing the most valuable type-strain genomes for metagenomic binning, comparative biology and taxonomic classification.</title>
        <authorList>
            <person name="Goeker M."/>
        </authorList>
    </citation>
    <scope>NUCLEOTIDE SEQUENCE [LARGE SCALE GENOMIC DNA]</scope>
    <source>
        <strain evidence="12 13">DSM 29005</strain>
    </source>
</reference>
<dbReference type="GO" id="GO:0006508">
    <property type="term" value="P:proteolysis"/>
    <property type="evidence" value="ECO:0007669"/>
    <property type="project" value="UniProtKB-KW"/>
</dbReference>
<evidence type="ECO:0000256" key="6">
    <source>
        <dbReference type="ARBA" id="ARBA00022723"/>
    </source>
</evidence>
<dbReference type="InterPro" id="IPR015500">
    <property type="entry name" value="Peptidase_S8_subtilisin-rel"/>
</dbReference>
<keyword evidence="8" id="KW-0720">Serine protease</keyword>
<evidence type="ECO:0000259" key="11">
    <source>
        <dbReference type="Pfam" id="PF00082"/>
    </source>
</evidence>
<comment type="subcellular location">
    <subcellularLocation>
        <location evidence="2">Secreted</location>
    </subcellularLocation>
</comment>
<comment type="cofactor">
    <cofactor evidence="1">
        <name>Ca(2+)</name>
        <dbReference type="ChEBI" id="CHEBI:29108"/>
    </cofactor>
</comment>
<name>A0ABT9ZCZ0_9BACI</name>
<protein>
    <submittedName>
        <fullName evidence="12">Minor extracellular protease Epr</fullName>
        <ecNumber evidence="12">3.4.21.-</ecNumber>
    </submittedName>
</protein>
<dbReference type="CDD" id="cd07477">
    <property type="entry name" value="Peptidases_S8_Subtilisin_subset"/>
    <property type="match status" value="1"/>
</dbReference>
<evidence type="ECO:0000256" key="10">
    <source>
        <dbReference type="PROSITE-ProRule" id="PRU01240"/>
    </source>
</evidence>
<dbReference type="EMBL" id="JAUSUD010000004">
    <property type="protein sequence ID" value="MDQ0230114.1"/>
    <property type="molecule type" value="Genomic_DNA"/>
</dbReference>
<dbReference type="InterPro" id="IPR050131">
    <property type="entry name" value="Peptidase_S8_subtilisin-like"/>
</dbReference>
<proteinExistence type="inferred from homology"/>
<evidence type="ECO:0000256" key="4">
    <source>
        <dbReference type="ARBA" id="ARBA00022525"/>
    </source>
</evidence>
<evidence type="ECO:0000256" key="1">
    <source>
        <dbReference type="ARBA" id="ARBA00001913"/>
    </source>
</evidence>
<dbReference type="PANTHER" id="PTHR43806:SF11">
    <property type="entry name" value="CEREVISIN-RELATED"/>
    <property type="match status" value="1"/>
</dbReference>
<evidence type="ECO:0000313" key="13">
    <source>
        <dbReference type="Proteomes" id="UP001234495"/>
    </source>
</evidence>
<dbReference type="InterPro" id="IPR022398">
    <property type="entry name" value="Peptidase_S8_His-AS"/>
</dbReference>
<dbReference type="Proteomes" id="UP001234495">
    <property type="component" value="Unassembled WGS sequence"/>
</dbReference>
<dbReference type="PRINTS" id="PR00723">
    <property type="entry name" value="SUBTILISIN"/>
</dbReference>
<dbReference type="PANTHER" id="PTHR43806">
    <property type="entry name" value="PEPTIDASE S8"/>
    <property type="match status" value="1"/>
</dbReference>
<evidence type="ECO:0000256" key="9">
    <source>
        <dbReference type="ARBA" id="ARBA00022837"/>
    </source>
</evidence>
<evidence type="ECO:0000256" key="7">
    <source>
        <dbReference type="ARBA" id="ARBA00022801"/>
    </source>
</evidence>
<comment type="similarity">
    <text evidence="3 10">Belongs to the peptidase S8 family.</text>
</comment>
<dbReference type="GO" id="GO:0008233">
    <property type="term" value="F:peptidase activity"/>
    <property type="evidence" value="ECO:0007669"/>
    <property type="project" value="UniProtKB-KW"/>
</dbReference>
<evidence type="ECO:0000256" key="5">
    <source>
        <dbReference type="ARBA" id="ARBA00022670"/>
    </source>
</evidence>
<dbReference type="PROSITE" id="PS51892">
    <property type="entry name" value="SUBTILASE"/>
    <property type="match status" value="1"/>
</dbReference>
<dbReference type="RefSeq" id="WP_307338936.1">
    <property type="nucleotide sequence ID" value="NZ_JAUSUD010000004.1"/>
</dbReference>
<dbReference type="InterPro" id="IPR034202">
    <property type="entry name" value="Subtilisin_Carlsberg-like"/>
</dbReference>
<dbReference type="EC" id="3.4.21.-" evidence="12"/>
<gene>
    <name evidence="12" type="ORF">J2S19_001366</name>
</gene>
<dbReference type="InterPro" id="IPR023828">
    <property type="entry name" value="Peptidase_S8_Ser-AS"/>
</dbReference>
<dbReference type="PROSITE" id="PS00137">
    <property type="entry name" value="SUBTILASE_HIS"/>
    <property type="match status" value="1"/>
</dbReference>
<dbReference type="Pfam" id="PF00082">
    <property type="entry name" value="Peptidase_S8"/>
    <property type="match status" value="1"/>
</dbReference>
<dbReference type="SUPFAM" id="SSF52743">
    <property type="entry name" value="Subtilisin-like"/>
    <property type="match status" value="1"/>
</dbReference>
<keyword evidence="13" id="KW-1185">Reference proteome</keyword>
<dbReference type="InterPro" id="IPR000209">
    <property type="entry name" value="Peptidase_S8/S53_dom"/>
</dbReference>
<evidence type="ECO:0000256" key="2">
    <source>
        <dbReference type="ARBA" id="ARBA00004613"/>
    </source>
</evidence>
<accession>A0ABT9ZCZ0</accession>
<comment type="caution">
    <text evidence="10">Lacks conserved residue(s) required for the propagation of feature annotation.</text>
</comment>
<dbReference type="Gene3D" id="3.40.50.200">
    <property type="entry name" value="Peptidase S8/S53 domain"/>
    <property type="match status" value="1"/>
</dbReference>
<keyword evidence="9" id="KW-0106">Calcium</keyword>
<feature type="domain" description="Peptidase S8/S53" evidence="11">
    <location>
        <begin position="10"/>
        <end position="226"/>
    </location>
</feature>
<organism evidence="12 13">
    <name type="scientific">Metabacillus malikii</name>
    <dbReference type="NCBI Taxonomy" id="1504265"/>
    <lineage>
        <taxon>Bacteria</taxon>
        <taxon>Bacillati</taxon>
        <taxon>Bacillota</taxon>
        <taxon>Bacilli</taxon>
        <taxon>Bacillales</taxon>
        <taxon>Bacillaceae</taxon>
        <taxon>Metabacillus</taxon>
    </lineage>
</organism>
<sequence>MLGGISFTSYTTSYHDDNGHGTHVAGIIGAENNEIGIVGSAPDADVFAVKVLDKNGSGYLSDIIKGIDWAISNKMDIVNLSLGTSSDSLALRQIVDKAYNSGMLVVAAAGNNGDEKGTLDSVGFPARYPSTIAVAAIDSTNQRGSFSATGNTVEISAPGVNVLSTYLNNQYMKMSGTSMATPYVAGTLALFKQMYPTLSHIQLRAKLAETALDIGTTGKDSFYGYGVVQAPVFIQEQAPSLPKEIVKEQIPASVVNQVKKQPVPTPAKQPVKLPVKAVPNKVVKKPIVKKNLISTLSSTRSTYHVGSTIWVKLKALDKISRKPIANGTVKLTVKPPKGKAKVVTLKTNKKGEVSYKLVTNKRTTKGSYKFSATTSVANYNQISNTKTVRLK</sequence>
<dbReference type="InterPro" id="IPR036852">
    <property type="entry name" value="Peptidase_S8/S53_dom_sf"/>
</dbReference>
<evidence type="ECO:0000256" key="3">
    <source>
        <dbReference type="ARBA" id="ARBA00011073"/>
    </source>
</evidence>
<keyword evidence="7 12" id="KW-0378">Hydrolase</keyword>
<evidence type="ECO:0000313" key="12">
    <source>
        <dbReference type="EMBL" id="MDQ0230114.1"/>
    </source>
</evidence>
<keyword evidence="5 12" id="KW-0645">Protease</keyword>
<dbReference type="PROSITE" id="PS00138">
    <property type="entry name" value="SUBTILASE_SER"/>
    <property type="match status" value="1"/>
</dbReference>
<keyword evidence="4" id="KW-0964">Secreted</keyword>